<dbReference type="Proteomes" id="UP000187172">
    <property type="component" value="Unassembled WGS sequence"/>
</dbReference>
<dbReference type="AlphaFoldDB" id="A0A1R1F182"/>
<reference evidence="1 2" key="1">
    <citation type="submission" date="2016-11" db="EMBL/GenBank/DDBJ databases">
        <title>Paenibacillus species isolates.</title>
        <authorList>
            <person name="Beno S.M."/>
        </authorList>
    </citation>
    <scope>NUCLEOTIDE SEQUENCE [LARGE SCALE GENOMIC DNA]</scope>
    <source>
        <strain evidence="1 2">FSL R5-0378</strain>
    </source>
</reference>
<keyword evidence="2" id="KW-1185">Reference proteome</keyword>
<dbReference type="CDD" id="cd00377">
    <property type="entry name" value="ICL_PEPM"/>
    <property type="match status" value="1"/>
</dbReference>
<organism evidence="1 2">
    <name type="scientific">Paenibacillus rhizosphaerae</name>
    <dbReference type="NCBI Taxonomy" id="297318"/>
    <lineage>
        <taxon>Bacteria</taxon>
        <taxon>Bacillati</taxon>
        <taxon>Bacillota</taxon>
        <taxon>Bacilli</taxon>
        <taxon>Bacillales</taxon>
        <taxon>Paenibacillaceae</taxon>
        <taxon>Paenibacillus</taxon>
    </lineage>
</organism>
<dbReference type="STRING" id="297318.BK138_04470"/>
<dbReference type="RefSeq" id="WP_076166407.1">
    <property type="nucleotide sequence ID" value="NZ_MRTP01000001.1"/>
</dbReference>
<dbReference type="SUPFAM" id="SSF51621">
    <property type="entry name" value="Phosphoenolpyruvate/pyruvate domain"/>
    <property type="match status" value="1"/>
</dbReference>
<comment type="caution">
    <text evidence="1">The sequence shown here is derived from an EMBL/GenBank/DDBJ whole genome shotgun (WGS) entry which is preliminary data.</text>
</comment>
<dbReference type="Gene3D" id="3.20.20.60">
    <property type="entry name" value="Phosphoenolpyruvate-binding domains"/>
    <property type="match status" value="1"/>
</dbReference>
<proteinExistence type="predicted"/>
<evidence type="ECO:0000313" key="1">
    <source>
        <dbReference type="EMBL" id="OMF57843.1"/>
    </source>
</evidence>
<evidence type="ECO:0000313" key="2">
    <source>
        <dbReference type="Proteomes" id="UP000187172"/>
    </source>
</evidence>
<name>A0A1R1F182_9BACL</name>
<dbReference type="GO" id="GO:0003824">
    <property type="term" value="F:catalytic activity"/>
    <property type="evidence" value="ECO:0007669"/>
    <property type="project" value="InterPro"/>
</dbReference>
<dbReference type="EMBL" id="MRTP01000001">
    <property type="protein sequence ID" value="OMF57843.1"/>
    <property type="molecule type" value="Genomic_DNA"/>
</dbReference>
<dbReference type="InterPro" id="IPR040442">
    <property type="entry name" value="Pyrv_kinase-like_dom_sf"/>
</dbReference>
<dbReference type="InterPro" id="IPR039556">
    <property type="entry name" value="ICL/PEPM"/>
</dbReference>
<dbReference type="Pfam" id="PF13714">
    <property type="entry name" value="PEP_mutase"/>
    <property type="match status" value="1"/>
</dbReference>
<protein>
    <submittedName>
        <fullName evidence="1">Dihydrouridine synthase</fullName>
    </submittedName>
</protein>
<accession>A0A1R1F182</accession>
<dbReference type="PANTHER" id="PTHR42905">
    <property type="entry name" value="PHOSPHOENOLPYRUVATE CARBOXYLASE"/>
    <property type="match status" value="1"/>
</dbReference>
<dbReference type="PANTHER" id="PTHR42905:SF16">
    <property type="entry name" value="CARBOXYPHOSPHONOENOLPYRUVATE PHOSPHONOMUTASE-LIKE PROTEIN (AFU_ORTHOLOGUE AFUA_5G07230)"/>
    <property type="match status" value="1"/>
</dbReference>
<sequence>MVDIEQHIRKALDFRQFHKQTFLLPNAWDAASAKVFEQCGFKAVGTTSAGIAAAHGYTDRSMPFDAMLAAVREIVQAVSIPVSIDMEDGYGSTPEEVANSVRQVIESGAVGINLEDSKMNPRDGLYDISEQQQKIAAIRQSINRLGIPVFLNARTDPYWIRKGTPEDMLEDTLKRTKAYREAGADGVFVPGVTDIAAIRILRKEIGGPVNLLAGAGIPSLQELHSLGIERISTGSGPFRAVISMLHRIGGEMLEHGSFERVTSDVLTYDDLLQL</sequence>
<gene>
    <name evidence="1" type="ORF">BK138_04470</name>
</gene>
<dbReference type="InterPro" id="IPR015813">
    <property type="entry name" value="Pyrv/PenolPyrv_kinase-like_dom"/>
</dbReference>